<dbReference type="SUPFAM" id="SSF51316">
    <property type="entry name" value="Mss4-like"/>
    <property type="match status" value="1"/>
</dbReference>
<evidence type="ECO:0000259" key="7">
    <source>
        <dbReference type="PROSITE" id="PS51790"/>
    </source>
</evidence>
<keyword evidence="9" id="KW-1185">Reference proteome</keyword>
<comment type="cofactor">
    <cofactor evidence="5">
        <name>Zn(2+)</name>
        <dbReference type="ChEBI" id="CHEBI:29105"/>
    </cofactor>
    <text evidence="5">Binds 1 zinc ion per subunit. The zinc ion is important for the structural integrity of the protein.</text>
</comment>
<sequence length="237" mass="26368">MRNYVIYLPLVALLVGCEAKMPPTATLPVHPIVDERNTMPDSKPSEPKSSDEKSVEDKKLIEKVKKTERQWRKELTRQEYQVLRQKGTERRFTGKYDEHFEAGAYACAACGLVLFESDTKFNSGCGWPAFYAAKAGDRVVQTPDYSHGMVRVEVTCARCDGHLGHVFQDAPDQPTGQRYCINSVSLDFIPKGKLAERGDAKAEAASDKPQEPAKEKSDEVKPAEAKTAEAKTVEAED</sequence>
<gene>
    <name evidence="5 8" type="primary">msrB</name>
    <name evidence="8" type="ORF">NG895_13500</name>
</gene>
<dbReference type="FunFam" id="2.170.150.20:FF:000009">
    <property type="entry name" value="Peptide-methionine (R)-S-oxide reductase"/>
    <property type="match status" value="1"/>
</dbReference>
<feature type="binding site" evidence="5">
    <location>
        <position position="107"/>
    </location>
    <ligand>
        <name>Zn(2+)</name>
        <dbReference type="ChEBI" id="CHEBI:29105"/>
    </ligand>
</feature>
<reference evidence="8" key="1">
    <citation type="submission" date="2022-06" db="EMBL/GenBank/DDBJ databases">
        <title>Aeoliella straminimaris, a novel planctomycete from sediments.</title>
        <authorList>
            <person name="Vitorino I.R."/>
            <person name="Lage O.M."/>
        </authorList>
    </citation>
    <scope>NUCLEOTIDE SEQUENCE</scope>
    <source>
        <strain evidence="8">ICT_H6.2</strain>
    </source>
</reference>
<dbReference type="PANTHER" id="PTHR10173:SF52">
    <property type="entry name" value="METHIONINE-R-SULFOXIDE REDUCTASE B1"/>
    <property type="match status" value="1"/>
</dbReference>
<dbReference type="NCBIfam" id="TIGR00357">
    <property type="entry name" value="peptide-methionine (R)-S-oxide reductase MsrB"/>
    <property type="match status" value="1"/>
</dbReference>
<comment type="similarity">
    <text evidence="5">Belongs to the MsrB Met sulfoxide reductase family.</text>
</comment>
<feature type="binding site" evidence="5">
    <location>
        <position position="110"/>
    </location>
    <ligand>
        <name>Zn(2+)</name>
        <dbReference type="ChEBI" id="CHEBI:29105"/>
    </ligand>
</feature>
<dbReference type="RefSeq" id="WP_252853030.1">
    <property type="nucleotide sequence ID" value="NZ_JAMXLR010000043.1"/>
</dbReference>
<keyword evidence="3 5" id="KW-0560">Oxidoreductase</keyword>
<feature type="binding site" evidence="5">
    <location>
        <position position="156"/>
    </location>
    <ligand>
        <name>Zn(2+)</name>
        <dbReference type="ChEBI" id="CHEBI:29105"/>
    </ligand>
</feature>
<dbReference type="Gene3D" id="2.170.150.20">
    <property type="entry name" value="Peptide methionine sulfoxide reductase"/>
    <property type="match status" value="1"/>
</dbReference>
<evidence type="ECO:0000313" key="8">
    <source>
        <dbReference type="EMBL" id="MCO6044919.1"/>
    </source>
</evidence>
<protein>
    <recommendedName>
        <fullName evidence="5">Peptide methionine sulfoxide reductase MsrB</fullName>
        <ecNumber evidence="5">1.8.4.12</ecNumber>
    </recommendedName>
    <alternativeName>
        <fullName evidence="5">Peptide-methionine (R)-S-oxide reductase</fullName>
    </alternativeName>
</protein>
<dbReference type="AlphaFoldDB" id="A0A9X2FAF7"/>
<evidence type="ECO:0000256" key="4">
    <source>
        <dbReference type="ARBA" id="ARBA00048488"/>
    </source>
</evidence>
<dbReference type="PROSITE" id="PS51257">
    <property type="entry name" value="PROKAR_LIPOPROTEIN"/>
    <property type="match status" value="1"/>
</dbReference>
<keyword evidence="2 5" id="KW-0862">Zinc</keyword>
<dbReference type="GO" id="GO:0006979">
    <property type="term" value="P:response to oxidative stress"/>
    <property type="evidence" value="ECO:0007669"/>
    <property type="project" value="InterPro"/>
</dbReference>
<dbReference type="HAMAP" id="MF_01400">
    <property type="entry name" value="MsrB"/>
    <property type="match status" value="1"/>
</dbReference>
<evidence type="ECO:0000256" key="2">
    <source>
        <dbReference type="ARBA" id="ARBA00022833"/>
    </source>
</evidence>
<dbReference type="InterPro" id="IPR028427">
    <property type="entry name" value="Met_Sox_Rdtase_MsrB"/>
</dbReference>
<name>A0A9X2FAF7_9BACT</name>
<evidence type="ECO:0000256" key="5">
    <source>
        <dbReference type="HAMAP-Rule" id="MF_01400"/>
    </source>
</evidence>
<feature type="region of interest" description="Disordered" evidence="6">
    <location>
        <begin position="26"/>
        <end position="58"/>
    </location>
</feature>
<comment type="catalytic activity">
    <reaction evidence="4 5">
        <text>L-methionyl-[protein] + [thioredoxin]-disulfide + H2O = L-methionyl-(R)-S-oxide-[protein] + [thioredoxin]-dithiol</text>
        <dbReference type="Rhea" id="RHEA:24164"/>
        <dbReference type="Rhea" id="RHEA-COMP:10698"/>
        <dbReference type="Rhea" id="RHEA-COMP:10700"/>
        <dbReference type="Rhea" id="RHEA-COMP:12313"/>
        <dbReference type="Rhea" id="RHEA-COMP:12314"/>
        <dbReference type="ChEBI" id="CHEBI:15377"/>
        <dbReference type="ChEBI" id="CHEBI:16044"/>
        <dbReference type="ChEBI" id="CHEBI:29950"/>
        <dbReference type="ChEBI" id="CHEBI:45764"/>
        <dbReference type="ChEBI" id="CHEBI:50058"/>
        <dbReference type="EC" id="1.8.4.12"/>
    </reaction>
</comment>
<feature type="domain" description="MsrB" evidence="7">
    <location>
        <begin position="68"/>
        <end position="191"/>
    </location>
</feature>
<dbReference type="EMBL" id="JAMXLR010000043">
    <property type="protein sequence ID" value="MCO6044919.1"/>
    <property type="molecule type" value="Genomic_DNA"/>
</dbReference>
<feature type="compositionally biased region" description="Basic and acidic residues" evidence="6">
    <location>
        <begin position="32"/>
        <end position="58"/>
    </location>
</feature>
<dbReference type="GO" id="GO:0030091">
    <property type="term" value="P:protein repair"/>
    <property type="evidence" value="ECO:0007669"/>
    <property type="project" value="InterPro"/>
</dbReference>
<feature type="region of interest" description="Disordered" evidence="6">
    <location>
        <begin position="197"/>
        <end position="237"/>
    </location>
</feature>
<dbReference type="Proteomes" id="UP001155241">
    <property type="component" value="Unassembled WGS sequence"/>
</dbReference>
<dbReference type="GO" id="GO:0033743">
    <property type="term" value="F:peptide-methionine (R)-S-oxide reductase activity"/>
    <property type="evidence" value="ECO:0007669"/>
    <property type="project" value="UniProtKB-UniRule"/>
</dbReference>
<evidence type="ECO:0000256" key="6">
    <source>
        <dbReference type="SAM" id="MobiDB-lite"/>
    </source>
</evidence>
<dbReference type="InterPro" id="IPR011057">
    <property type="entry name" value="Mss4-like_sf"/>
</dbReference>
<feature type="active site" description="Nucleophile" evidence="5">
    <location>
        <position position="180"/>
    </location>
</feature>
<dbReference type="InterPro" id="IPR002579">
    <property type="entry name" value="Met_Sox_Rdtase_MsrB_dom"/>
</dbReference>
<feature type="binding site" evidence="5">
    <location>
        <position position="159"/>
    </location>
    <ligand>
        <name>Zn(2+)</name>
        <dbReference type="ChEBI" id="CHEBI:29105"/>
    </ligand>
</feature>
<dbReference type="GO" id="GO:0005737">
    <property type="term" value="C:cytoplasm"/>
    <property type="evidence" value="ECO:0007669"/>
    <property type="project" value="TreeGrafter"/>
</dbReference>
<dbReference type="EC" id="1.8.4.12" evidence="5"/>
<proteinExistence type="inferred from homology"/>
<organism evidence="8 9">
    <name type="scientific">Aeoliella straminimaris</name>
    <dbReference type="NCBI Taxonomy" id="2954799"/>
    <lineage>
        <taxon>Bacteria</taxon>
        <taxon>Pseudomonadati</taxon>
        <taxon>Planctomycetota</taxon>
        <taxon>Planctomycetia</taxon>
        <taxon>Pirellulales</taxon>
        <taxon>Lacipirellulaceae</taxon>
        <taxon>Aeoliella</taxon>
    </lineage>
</organism>
<evidence type="ECO:0000313" key="9">
    <source>
        <dbReference type="Proteomes" id="UP001155241"/>
    </source>
</evidence>
<evidence type="ECO:0000256" key="1">
    <source>
        <dbReference type="ARBA" id="ARBA00022723"/>
    </source>
</evidence>
<keyword evidence="1 5" id="KW-0479">Metal-binding</keyword>
<dbReference type="Pfam" id="PF01641">
    <property type="entry name" value="SelR"/>
    <property type="match status" value="1"/>
</dbReference>
<dbReference type="GO" id="GO:0008270">
    <property type="term" value="F:zinc ion binding"/>
    <property type="evidence" value="ECO:0007669"/>
    <property type="project" value="UniProtKB-UniRule"/>
</dbReference>
<dbReference type="PROSITE" id="PS51790">
    <property type="entry name" value="MSRB"/>
    <property type="match status" value="1"/>
</dbReference>
<comment type="caution">
    <text evidence="8">The sequence shown here is derived from an EMBL/GenBank/DDBJ whole genome shotgun (WGS) entry which is preliminary data.</text>
</comment>
<accession>A0A9X2FAF7</accession>
<evidence type="ECO:0000256" key="3">
    <source>
        <dbReference type="ARBA" id="ARBA00023002"/>
    </source>
</evidence>
<dbReference type="PANTHER" id="PTHR10173">
    <property type="entry name" value="METHIONINE SULFOXIDE REDUCTASE"/>
    <property type="match status" value="1"/>
</dbReference>